<evidence type="ECO:0000313" key="9">
    <source>
        <dbReference type="Proteomes" id="UP000680132"/>
    </source>
</evidence>
<dbReference type="PANTHER" id="PTHR34982:SF1">
    <property type="entry name" value="FLAGELLAR ASSEMBLY PROTEIN FLIH"/>
    <property type="match status" value="1"/>
</dbReference>
<keyword evidence="3" id="KW-0813">Transport</keyword>
<evidence type="ECO:0000256" key="3">
    <source>
        <dbReference type="ARBA" id="ARBA00022448"/>
    </source>
</evidence>
<dbReference type="InterPro" id="IPR018035">
    <property type="entry name" value="Flagellar_FliH/T3SS_HrpE"/>
</dbReference>
<keyword evidence="9" id="KW-1185">Reference proteome</keyword>
<gene>
    <name evidence="8" type="ORF">J5V96_13980</name>
</gene>
<dbReference type="Proteomes" id="UP000680132">
    <property type="component" value="Unassembled WGS sequence"/>
</dbReference>
<evidence type="ECO:0000313" key="8">
    <source>
        <dbReference type="EMBL" id="MBO3664603.1"/>
    </source>
</evidence>
<dbReference type="PANTHER" id="PTHR34982">
    <property type="entry name" value="YOP PROTEINS TRANSLOCATION PROTEIN L"/>
    <property type="match status" value="1"/>
</dbReference>
<proteinExistence type="inferred from homology"/>
<evidence type="ECO:0000256" key="6">
    <source>
        <dbReference type="ARBA" id="ARBA00023225"/>
    </source>
</evidence>
<evidence type="ECO:0000256" key="1">
    <source>
        <dbReference type="ARBA" id="ARBA00003041"/>
    </source>
</evidence>
<dbReference type="InterPro" id="IPR051472">
    <property type="entry name" value="T3SS_Stator/FliH"/>
</dbReference>
<keyword evidence="5" id="KW-0653">Protein transport</keyword>
<evidence type="ECO:0000256" key="4">
    <source>
        <dbReference type="ARBA" id="ARBA00022795"/>
    </source>
</evidence>
<organism evidence="8 9">
    <name type="scientific">Microbacterium stercoris</name>
    <dbReference type="NCBI Taxonomy" id="2820289"/>
    <lineage>
        <taxon>Bacteria</taxon>
        <taxon>Bacillati</taxon>
        <taxon>Actinomycetota</taxon>
        <taxon>Actinomycetes</taxon>
        <taxon>Micrococcales</taxon>
        <taxon>Microbacteriaceae</taxon>
        <taxon>Microbacterium</taxon>
    </lineage>
</organism>
<keyword evidence="6" id="KW-1006">Bacterial flagellum protein export</keyword>
<feature type="domain" description="Flagellar assembly protein FliH/Type III secretion system HrpE" evidence="7">
    <location>
        <begin position="104"/>
        <end position="206"/>
    </location>
</feature>
<evidence type="ECO:0000256" key="5">
    <source>
        <dbReference type="ARBA" id="ARBA00022927"/>
    </source>
</evidence>
<dbReference type="AlphaFoldDB" id="A0A939TNU4"/>
<name>A0A939TNU4_9MICO</name>
<comment type="function">
    <text evidence="1">Needed for flagellar regrowth and assembly.</text>
</comment>
<sequence>MSSETASGSTSPSRGASRFREVVFPRISGRSAELEREFEAARVRGYAAGHAEGMRMAAEAAALIREEAQLERETQRLSVERRLSSTLVALEEAALALAERERAVIAPAQRTLEALAIELAEAVLGAALADPEIAARAALQRALSQVDPAEVREVRLHPDDLALLQENGVSPEGVTVVPDAALAPGDALVLVPDGSIDARVASAFERARAALGELT</sequence>
<dbReference type="GO" id="GO:0044781">
    <property type="term" value="P:bacterial-type flagellum organization"/>
    <property type="evidence" value="ECO:0007669"/>
    <property type="project" value="UniProtKB-KW"/>
</dbReference>
<comment type="similarity">
    <text evidence="2">Belongs to the FliH family.</text>
</comment>
<accession>A0A939TNU4</accession>
<dbReference type="GO" id="GO:0015031">
    <property type="term" value="P:protein transport"/>
    <property type="evidence" value="ECO:0007669"/>
    <property type="project" value="UniProtKB-KW"/>
</dbReference>
<comment type="caution">
    <text evidence="8">The sequence shown here is derived from an EMBL/GenBank/DDBJ whole genome shotgun (WGS) entry which is preliminary data.</text>
</comment>
<evidence type="ECO:0000259" key="7">
    <source>
        <dbReference type="Pfam" id="PF02108"/>
    </source>
</evidence>
<dbReference type="RefSeq" id="WP_208504399.1">
    <property type="nucleotide sequence ID" value="NZ_JAGFOA010000006.1"/>
</dbReference>
<dbReference type="Pfam" id="PF02108">
    <property type="entry name" value="FliH"/>
    <property type="match status" value="1"/>
</dbReference>
<dbReference type="GO" id="GO:0005829">
    <property type="term" value="C:cytosol"/>
    <property type="evidence" value="ECO:0007669"/>
    <property type="project" value="TreeGrafter"/>
</dbReference>
<protein>
    <recommendedName>
        <fullName evidence="7">Flagellar assembly protein FliH/Type III secretion system HrpE domain-containing protein</fullName>
    </recommendedName>
</protein>
<keyword evidence="4" id="KW-1005">Bacterial flagellum biogenesis</keyword>
<dbReference type="EMBL" id="JAGFOA010000006">
    <property type="protein sequence ID" value="MBO3664603.1"/>
    <property type="molecule type" value="Genomic_DNA"/>
</dbReference>
<evidence type="ECO:0000256" key="2">
    <source>
        <dbReference type="ARBA" id="ARBA00006602"/>
    </source>
</evidence>
<reference evidence="8" key="1">
    <citation type="submission" date="2021-03" db="EMBL/GenBank/DDBJ databases">
        <title>Microbacterium sp. nov., a novel actinobacterium isolated from cow dung.</title>
        <authorList>
            <person name="Zhang L."/>
        </authorList>
    </citation>
    <scope>NUCLEOTIDE SEQUENCE</scope>
    <source>
        <strain evidence="8">NEAU-LLB</strain>
    </source>
</reference>